<dbReference type="GO" id="GO:0003824">
    <property type="term" value="F:catalytic activity"/>
    <property type="evidence" value="ECO:0007669"/>
    <property type="project" value="InterPro"/>
</dbReference>
<dbReference type="Gene3D" id="3.60.10.10">
    <property type="entry name" value="Endonuclease/exonuclease/phosphatase"/>
    <property type="match status" value="1"/>
</dbReference>
<dbReference type="OrthoDB" id="6433575at2759"/>
<dbReference type="PANTHER" id="PTHR33273">
    <property type="entry name" value="DOMAIN-CONTAINING PROTEIN, PUTATIVE-RELATED"/>
    <property type="match status" value="1"/>
</dbReference>
<evidence type="ECO:0000313" key="3">
    <source>
        <dbReference type="EMBL" id="GBN90348.1"/>
    </source>
</evidence>
<organism evidence="3 4">
    <name type="scientific">Araneus ventricosus</name>
    <name type="common">Orbweaver spider</name>
    <name type="synonym">Epeira ventricosa</name>
    <dbReference type="NCBI Taxonomy" id="182803"/>
    <lineage>
        <taxon>Eukaryota</taxon>
        <taxon>Metazoa</taxon>
        <taxon>Ecdysozoa</taxon>
        <taxon>Arthropoda</taxon>
        <taxon>Chelicerata</taxon>
        <taxon>Arachnida</taxon>
        <taxon>Araneae</taxon>
        <taxon>Araneomorphae</taxon>
        <taxon>Entelegynae</taxon>
        <taxon>Araneoidea</taxon>
        <taxon>Araneidae</taxon>
        <taxon>Araneus</taxon>
    </lineage>
</organism>
<comment type="caution">
    <text evidence="3">The sequence shown here is derived from an EMBL/GenBank/DDBJ whole genome shotgun (WGS) entry which is preliminary data.</text>
</comment>
<feature type="domain" description="Endonuclease/exonuclease/phosphatase" evidence="2">
    <location>
        <begin position="279"/>
        <end position="392"/>
    </location>
</feature>
<sequence>MRSCRRSVCFLLLMDSKLPPRVGRAWRPIRWVVHFGPRCINRLVSQSPGWSAQGDQAKGSLLWLGVKGGHCPWGSLPAYRFRLASWQVPRLEIPEPNLSNQTVSSVVQPTVANPTVRNIEPETNTPTNSPCIANASDQTLRNSDKPLSNNSSSPVKRITKQSLENKKQEKKSNEWVKLKETKATKRARILAEKRDQVFSYSLPNRSPSREDFLKDSVKEGKNNDDDSLLKVYSSDDDMSTDRASGGVAILAATDIPTIPVTLNTNLQAVAIRIQTHSLITVCSLYLPPSECVSQTDLNNLIHQLPSPFIISGDLNGYSSFWGSSDSNSRGLQIEQFIADHNLCLLNSDEKTHFHLPTRTFHSVDLGICSPPLLPFLSLTVDNDLYNSDHFPLILTDSRHNPTSHFHPPKYIFNAANWQKFPSLANINSDIIKSSTIDQAIDYVVNVIIEAADNSIPKTSGMRRKQNKPLWNADCHQARKKQKKAWGVIRRHPSTANFINFKNKTKAEFRRIQRRSQRVSWRKFVSSINSKISSRQQWNKVKKSFRCLPIKCYFSFN</sequence>
<dbReference type="InterPro" id="IPR005135">
    <property type="entry name" value="Endo/exonuclease/phosphatase"/>
</dbReference>
<feature type="compositionally biased region" description="Polar residues" evidence="1">
    <location>
        <begin position="117"/>
        <end position="154"/>
    </location>
</feature>
<dbReference type="InterPro" id="IPR036691">
    <property type="entry name" value="Endo/exonu/phosph_ase_sf"/>
</dbReference>
<reference evidence="3 4" key="1">
    <citation type="journal article" date="2019" name="Sci. Rep.">
        <title>Orb-weaving spider Araneus ventricosus genome elucidates the spidroin gene catalogue.</title>
        <authorList>
            <person name="Kono N."/>
            <person name="Nakamura H."/>
            <person name="Ohtoshi R."/>
            <person name="Moran D.A.P."/>
            <person name="Shinohara A."/>
            <person name="Yoshida Y."/>
            <person name="Fujiwara M."/>
            <person name="Mori M."/>
            <person name="Tomita M."/>
            <person name="Arakawa K."/>
        </authorList>
    </citation>
    <scope>NUCLEOTIDE SEQUENCE [LARGE SCALE GENOMIC DNA]</scope>
</reference>
<dbReference type="AlphaFoldDB" id="A0A4Y2SPV9"/>
<dbReference type="EMBL" id="BGPR01023280">
    <property type="protein sequence ID" value="GBN90348.1"/>
    <property type="molecule type" value="Genomic_DNA"/>
</dbReference>
<dbReference type="Pfam" id="PF14529">
    <property type="entry name" value="Exo_endo_phos_2"/>
    <property type="match status" value="1"/>
</dbReference>
<keyword evidence="4" id="KW-1185">Reference proteome</keyword>
<dbReference type="Proteomes" id="UP000499080">
    <property type="component" value="Unassembled WGS sequence"/>
</dbReference>
<evidence type="ECO:0000313" key="4">
    <source>
        <dbReference type="Proteomes" id="UP000499080"/>
    </source>
</evidence>
<accession>A0A4Y2SPV9</accession>
<gene>
    <name evidence="3" type="ORF">AVEN_171825_1</name>
</gene>
<evidence type="ECO:0000259" key="2">
    <source>
        <dbReference type="Pfam" id="PF14529"/>
    </source>
</evidence>
<dbReference type="PANTHER" id="PTHR33273:SF4">
    <property type="entry name" value="ENDONUCLEASE_EXONUCLEASE_PHOSPHATASE DOMAIN-CONTAINING PROTEIN"/>
    <property type="match status" value="1"/>
</dbReference>
<name>A0A4Y2SPV9_ARAVE</name>
<proteinExistence type="predicted"/>
<protein>
    <recommendedName>
        <fullName evidence="2">Endonuclease/exonuclease/phosphatase domain-containing protein</fullName>
    </recommendedName>
</protein>
<feature type="region of interest" description="Disordered" evidence="1">
    <location>
        <begin position="117"/>
        <end position="174"/>
    </location>
</feature>
<feature type="compositionally biased region" description="Basic and acidic residues" evidence="1">
    <location>
        <begin position="163"/>
        <end position="174"/>
    </location>
</feature>
<evidence type="ECO:0000256" key="1">
    <source>
        <dbReference type="SAM" id="MobiDB-lite"/>
    </source>
</evidence>
<dbReference type="SUPFAM" id="SSF56219">
    <property type="entry name" value="DNase I-like"/>
    <property type="match status" value="1"/>
</dbReference>